<name>A0A7S3PU85_9STRA</name>
<dbReference type="AlphaFoldDB" id="A0A7S3PU85"/>
<protein>
    <submittedName>
        <fullName evidence="2">Uncharacterized protein</fullName>
    </submittedName>
</protein>
<gene>
    <name evidence="2" type="ORF">CDEB00056_LOCUS675</name>
</gene>
<feature type="chain" id="PRO_5031008709" evidence="1">
    <location>
        <begin position="17"/>
        <end position="302"/>
    </location>
</feature>
<evidence type="ECO:0000313" key="2">
    <source>
        <dbReference type="EMBL" id="CAE0455834.1"/>
    </source>
</evidence>
<feature type="signal peptide" evidence="1">
    <location>
        <begin position="1"/>
        <end position="16"/>
    </location>
</feature>
<accession>A0A7S3PU85</accession>
<dbReference type="EMBL" id="HBIO01000947">
    <property type="protein sequence ID" value="CAE0455834.1"/>
    <property type="molecule type" value="Transcribed_RNA"/>
</dbReference>
<proteinExistence type="predicted"/>
<reference evidence="2" key="1">
    <citation type="submission" date="2021-01" db="EMBL/GenBank/DDBJ databases">
        <authorList>
            <person name="Corre E."/>
            <person name="Pelletier E."/>
            <person name="Niang G."/>
            <person name="Scheremetjew M."/>
            <person name="Finn R."/>
            <person name="Kale V."/>
            <person name="Holt S."/>
            <person name="Cochrane G."/>
            <person name="Meng A."/>
            <person name="Brown T."/>
            <person name="Cohen L."/>
        </authorList>
    </citation>
    <scope>NUCLEOTIDE SEQUENCE</scope>
    <source>
        <strain evidence="2">MM31A-1</strain>
    </source>
</reference>
<sequence length="302" mass="32245">MKTFVLAALLCKSASAFTLSSIDSHRLIDTSLNANNNEADASRRSFFSTLTISTAAALSVSGLNSMPAFADGMDVNDFLKSGQVAMPMGVSGQAGKSKPRTGIIFRDGSEIARDAKTGDVLTEIVLSANSPDPVGVLTSFTSPWPVAKGAVFDIECRDSKTGDAAFLSVTSKLKGKNIEDLKNSFFTEELFSPTGRFSFYGPPTDVKVSKSYMDGKNRVLEMGFSILSQSTGAEIPRKAIVVASVPEGTDEAVMLATSTTAIRWKKGVENDVRKVSESFKAVASPSTGMKVRARPDKYDDIF</sequence>
<keyword evidence="1" id="KW-0732">Signal</keyword>
<evidence type="ECO:0000256" key="1">
    <source>
        <dbReference type="SAM" id="SignalP"/>
    </source>
</evidence>
<organism evidence="2">
    <name type="scientific">Chaetoceros debilis</name>
    <dbReference type="NCBI Taxonomy" id="122233"/>
    <lineage>
        <taxon>Eukaryota</taxon>
        <taxon>Sar</taxon>
        <taxon>Stramenopiles</taxon>
        <taxon>Ochrophyta</taxon>
        <taxon>Bacillariophyta</taxon>
        <taxon>Coscinodiscophyceae</taxon>
        <taxon>Chaetocerotophycidae</taxon>
        <taxon>Chaetocerotales</taxon>
        <taxon>Chaetocerotaceae</taxon>
        <taxon>Chaetoceros</taxon>
    </lineage>
</organism>